<protein>
    <submittedName>
        <fullName evidence="2">Zinc metalloprotease</fullName>
    </submittedName>
</protein>
<dbReference type="Gene3D" id="3.30.2010.10">
    <property type="entry name" value="Metalloproteases ('zincins'), catalytic domain"/>
    <property type="match status" value="1"/>
</dbReference>
<keyword evidence="3" id="KW-1185">Reference proteome</keyword>
<dbReference type="Pfam" id="PF01863">
    <property type="entry name" value="YgjP-like"/>
    <property type="match status" value="1"/>
</dbReference>
<keyword evidence="2" id="KW-0645">Protease</keyword>
<dbReference type="KEGG" id="cmag:CBW24_13150"/>
<dbReference type="GO" id="GO:0008237">
    <property type="term" value="F:metallopeptidase activity"/>
    <property type="evidence" value="ECO:0007669"/>
    <property type="project" value="UniProtKB-KW"/>
</dbReference>
<evidence type="ECO:0000259" key="1">
    <source>
        <dbReference type="Pfam" id="PF01863"/>
    </source>
</evidence>
<organism evidence="2 3">
    <name type="scientific">Pacificitalea manganoxidans</name>
    <dbReference type="NCBI Taxonomy" id="1411902"/>
    <lineage>
        <taxon>Bacteria</taxon>
        <taxon>Pseudomonadati</taxon>
        <taxon>Pseudomonadota</taxon>
        <taxon>Alphaproteobacteria</taxon>
        <taxon>Rhodobacterales</taxon>
        <taxon>Paracoccaceae</taxon>
        <taxon>Pacificitalea</taxon>
    </lineage>
</organism>
<dbReference type="CDD" id="cd07344">
    <property type="entry name" value="M48_yhfN_like"/>
    <property type="match status" value="1"/>
</dbReference>
<dbReference type="InterPro" id="IPR053136">
    <property type="entry name" value="UTP_pyrophosphatase-like"/>
</dbReference>
<evidence type="ECO:0000313" key="2">
    <source>
        <dbReference type="EMBL" id="ATI42854.1"/>
    </source>
</evidence>
<accession>A0A291M1S8</accession>
<dbReference type="RefSeq" id="WP_097373854.1">
    <property type="nucleotide sequence ID" value="NZ_CP021404.1"/>
</dbReference>
<dbReference type="OrthoDB" id="9795402at2"/>
<gene>
    <name evidence="2" type="ORF">CBW24_13150</name>
</gene>
<dbReference type="Proteomes" id="UP000219050">
    <property type="component" value="Chromosome"/>
</dbReference>
<keyword evidence="2" id="KW-0378">Hydrolase</keyword>
<feature type="domain" description="YgjP-like metallopeptidase" evidence="1">
    <location>
        <begin position="42"/>
        <end position="233"/>
    </location>
</feature>
<dbReference type="EMBL" id="CP021404">
    <property type="protein sequence ID" value="ATI42854.1"/>
    <property type="molecule type" value="Genomic_DNA"/>
</dbReference>
<dbReference type="InterPro" id="IPR002725">
    <property type="entry name" value="YgjP-like_metallopeptidase"/>
</dbReference>
<name>A0A291M1S8_9RHOB</name>
<evidence type="ECO:0000313" key="3">
    <source>
        <dbReference type="Proteomes" id="UP000219050"/>
    </source>
</evidence>
<proteinExistence type="predicted"/>
<dbReference type="PANTHER" id="PTHR30399:SF1">
    <property type="entry name" value="UTP PYROPHOSPHATASE"/>
    <property type="match status" value="1"/>
</dbReference>
<sequence length="267" mass="29573">MPARGHGTLNAGDGVDEIELPGDPTITIRLRRSAAARRYLLRVSRLDGRVTLTLPRRGSKREALNFAREKAAWIRQHLTDRPCTVEALPGAQIPVEGRMRVLERAPVRRLRLEPDRLLLPAGRAGGPSAIAAFLRELARDRLRGASDHHAAALGLSFTRLTLRDTRSRWGSCSSQGALMYSWRLILAPPAVLDYVAAHEVAHLEEMNHAPAFWAVVARTCPDYATPRKWLRDHGEELHRYRFDGTTADAAAAVDTDTTAHTGDHAAR</sequence>
<dbReference type="AlphaFoldDB" id="A0A291M1S8"/>
<dbReference type="PANTHER" id="PTHR30399">
    <property type="entry name" value="UNCHARACTERIZED PROTEIN YGJP"/>
    <property type="match status" value="1"/>
</dbReference>
<reference evidence="2 3" key="1">
    <citation type="submission" date="2017-05" db="EMBL/GenBank/DDBJ databases">
        <title>Comparative genomic and metabolic analysis of manganese-oxidizing mechanisms in Celeribater manganoxidans DY25T: its adaption to the environment of polymetallic nodule.</title>
        <authorList>
            <person name="Wang X."/>
        </authorList>
    </citation>
    <scope>NUCLEOTIDE SEQUENCE [LARGE SCALE GENOMIC DNA]</scope>
    <source>
        <strain evidence="2 3">DY25</strain>
    </source>
</reference>
<dbReference type="GO" id="GO:0006508">
    <property type="term" value="P:proteolysis"/>
    <property type="evidence" value="ECO:0007669"/>
    <property type="project" value="UniProtKB-KW"/>
</dbReference>
<keyword evidence="2" id="KW-0482">Metalloprotease</keyword>